<dbReference type="NCBIfam" id="TIGR00099">
    <property type="entry name" value="Cof-subfamily"/>
    <property type="match status" value="1"/>
</dbReference>
<comment type="caution">
    <text evidence="1">The sequence shown here is derived from an EMBL/GenBank/DDBJ whole genome shotgun (WGS) entry which is preliminary data.</text>
</comment>
<dbReference type="NCBIfam" id="TIGR01484">
    <property type="entry name" value="HAD-SF-IIB"/>
    <property type="match status" value="1"/>
</dbReference>
<dbReference type="SUPFAM" id="SSF56784">
    <property type="entry name" value="HAD-like"/>
    <property type="match status" value="1"/>
</dbReference>
<dbReference type="STRING" id="41997.RV16_GL000680"/>
<sequence length="274" mass="30812">MTKKIIFSDIDGTLLDENHQLTNETRQVVQELQRRDVKIVLTSARPPKAMITIAEELTLQTPLVCFNGALITQVQSQQFVDLYSVALERLDTLMLYQLITSMFPAISINIYSSDRWLVEKIGTWEQQEMDITGVQPEVVDMHVFLKEYHPIHKILCMGDEKEIAQLEIALISANLLGVTCHLSKTTYLEIINKDVSKLAALEFLCRKYSLSLEEAVAIGDNYNDLPMIQHAGIGIAMGNAPERIKQQADVVTVSNQENGFSQALANCFELAILE</sequence>
<dbReference type="PATRIC" id="fig|1139996.3.peg.1795"/>
<dbReference type="InterPro" id="IPR000150">
    <property type="entry name" value="Cof"/>
</dbReference>
<dbReference type="Gene3D" id="3.40.50.1000">
    <property type="entry name" value="HAD superfamily/HAD-like"/>
    <property type="match status" value="1"/>
</dbReference>
<dbReference type="PANTHER" id="PTHR10000">
    <property type="entry name" value="PHOSPHOSERINE PHOSPHATASE"/>
    <property type="match status" value="1"/>
</dbReference>
<dbReference type="GO" id="GO:0016791">
    <property type="term" value="F:phosphatase activity"/>
    <property type="evidence" value="ECO:0007669"/>
    <property type="project" value="TreeGrafter"/>
</dbReference>
<dbReference type="RefSeq" id="WP_016175594.1">
    <property type="nucleotide sequence ID" value="NZ_KE136389.1"/>
</dbReference>
<dbReference type="GO" id="GO:0000287">
    <property type="term" value="F:magnesium ion binding"/>
    <property type="evidence" value="ECO:0007669"/>
    <property type="project" value="TreeGrafter"/>
</dbReference>
<reference evidence="1 2" key="1">
    <citation type="submission" date="2013-03" db="EMBL/GenBank/DDBJ databases">
        <title>The Genome Sequence of Enterococcus saccharolyticus ATCC_43076 (Illumina only assembly).</title>
        <authorList>
            <consortium name="The Broad Institute Genomics Platform"/>
            <consortium name="The Broad Institute Genome Sequencing Center for Infectious Disease"/>
            <person name="Earl A."/>
            <person name="Russ C."/>
            <person name="Gilmore M."/>
            <person name="Surin D."/>
            <person name="Walker B."/>
            <person name="Young S."/>
            <person name="Zeng Q."/>
            <person name="Gargeya S."/>
            <person name="Fitzgerald M."/>
            <person name="Haas B."/>
            <person name="Abouelleil A."/>
            <person name="Allen A.W."/>
            <person name="Alvarado L."/>
            <person name="Arachchi H.M."/>
            <person name="Berlin A.M."/>
            <person name="Chapman S.B."/>
            <person name="Gainer-Dewar J."/>
            <person name="Goldberg J."/>
            <person name="Griggs A."/>
            <person name="Gujja S."/>
            <person name="Hansen M."/>
            <person name="Howarth C."/>
            <person name="Imamovic A."/>
            <person name="Ireland A."/>
            <person name="Larimer J."/>
            <person name="McCowan C."/>
            <person name="Murphy C."/>
            <person name="Pearson M."/>
            <person name="Poon T.W."/>
            <person name="Priest M."/>
            <person name="Roberts A."/>
            <person name="Saif S."/>
            <person name="Shea T."/>
            <person name="Sisk P."/>
            <person name="Sykes S."/>
            <person name="Wortman J."/>
            <person name="Nusbaum C."/>
            <person name="Birren B."/>
        </authorList>
    </citation>
    <scope>NUCLEOTIDE SEQUENCE [LARGE SCALE GENOMIC DNA]</scope>
    <source>
        <strain evidence="1 2">ATCC 43076</strain>
    </source>
</reference>
<keyword evidence="2" id="KW-1185">Reference proteome</keyword>
<proteinExistence type="predicted"/>
<evidence type="ECO:0000313" key="1">
    <source>
        <dbReference type="EMBL" id="EOT27908.1"/>
    </source>
</evidence>
<name>S0NLS5_9ENTE</name>
<dbReference type="Proteomes" id="UP000014136">
    <property type="component" value="Unassembled WGS sequence"/>
</dbReference>
<dbReference type="InterPro" id="IPR006379">
    <property type="entry name" value="HAD-SF_hydro_IIB"/>
</dbReference>
<organism evidence="1 2">
    <name type="scientific">Enterococcus saccharolyticus subsp. saccharolyticus ATCC 43076</name>
    <dbReference type="NCBI Taxonomy" id="1139996"/>
    <lineage>
        <taxon>Bacteria</taxon>
        <taxon>Bacillati</taxon>
        <taxon>Bacillota</taxon>
        <taxon>Bacilli</taxon>
        <taxon>Lactobacillales</taxon>
        <taxon>Enterococcaceae</taxon>
        <taxon>Enterococcus</taxon>
    </lineage>
</organism>
<dbReference type="SFLD" id="SFLDG01140">
    <property type="entry name" value="C2.B:_Phosphomannomutase_and_P"/>
    <property type="match status" value="1"/>
</dbReference>
<dbReference type="OrthoDB" id="9790031at2"/>
<dbReference type="CDD" id="cd07516">
    <property type="entry name" value="HAD_Pase"/>
    <property type="match status" value="1"/>
</dbReference>
<dbReference type="AlphaFoldDB" id="S0NLS5"/>
<dbReference type="Gene3D" id="3.30.1240.10">
    <property type="match status" value="1"/>
</dbReference>
<gene>
    <name evidence="1" type="ORF">OMQ_01822</name>
</gene>
<protein>
    <recommendedName>
        <fullName evidence="3">Cof-like hydrolase</fullName>
    </recommendedName>
</protein>
<dbReference type="GO" id="GO:0005829">
    <property type="term" value="C:cytosol"/>
    <property type="evidence" value="ECO:0007669"/>
    <property type="project" value="TreeGrafter"/>
</dbReference>
<dbReference type="PANTHER" id="PTHR10000:SF8">
    <property type="entry name" value="HAD SUPERFAMILY HYDROLASE-LIKE, TYPE 3"/>
    <property type="match status" value="1"/>
</dbReference>
<dbReference type="PROSITE" id="PS01229">
    <property type="entry name" value="COF_2"/>
    <property type="match status" value="1"/>
</dbReference>
<dbReference type="SFLD" id="SFLDS00003">
    <property type="entry name" value="Haloacid_Dehalogenase"/>
    <property type="match status" value="1"/>
</dbReference>
<dbReference type="InterPro" id="IPR036412">
    <property type="entry name" value="HAD-like_sf"/>
</dbReference>
<accession>S0NLS5</accession>
<evidence type="ECO:0008006" key="3">
    <source>
        <dbReference type="Google" id="ProtNLM"/>
    </source>
</evidence>
<dbReference type="EMBL" id="AHYT01000009">
    <property type="protein sequence ID" value="EOT27908.1"/>
    <property type="molecule type" value="Genomic_DNA"/>
</dbReference>
<dbReference type="InterPro" id="IPR023214">
    <property type="entry name" value="HAD_sf"/>
</dbReference>
<dbReference type="Pfam" id="PF08282">
    <property type="entry name" value="Hydrolase_3"/>
    <property type="match status" value="1"/>
</dbReference>
<evidence type="ECO:0000313" key="2">
    <source>
        <dbReference type="Proteomes" id="UP000014136"/>
    </source>
</evidence>
<dbReference type="HOGENOM" id="CLU_044146_0_2_9"/>
<dbReference type="eggNOG" id="COG0561">
    <property type="taxonomic scope" value="Bacteria"/>
</dbReference>